<sequence length="547" mass="59890">MLAKPDPILCNPNKSFNNVNLNDSLDWTHNIDAVVKKGNSRLFQLRRLRSFGVQGPLLRTFYDSVVASAIFYGIVCWASSITDRDRRRMDRLVRRASSVLGCPLDSVEVVGNGRMMAKLSSLLNNTSHPPPSTGQSDSSGQLLQKDIIGKMNHFTILSRITRTGQIQCAGVPAECYTIGLKTSRDFKDHIFQQNDEVEDIHWLGTSVENGLYMSKMSGGKKLRGSPAKTPSAKRKQSEGGGVDANIASCVTLAIELALARQQVSLEAAVTLAVQGAIDRMRNSVDSLERKVEAHVETVKGLVAKVDRVQAETRAMKREVSNNTSDLEKMQLRVASLEDQDRPEQHENYGDHDRQRGRGCNHFPTRHAAKMDPLAHGDAKIQIEHTHRISSNKNNGQATIHPSIHFQPLDPGPGHGGSSLSRDAQTSLTPDTSSSSSMGDPEAFPGQPRRHSLSPACPGSSPRPPSRWGTCLEHLPREASRGHLKQMPKPPQLTPLNVKEQRLSLLKLLPSGRASHPISKGAPATLRRKLISAACIHDLVLSVITQSS</sequence>
<accession>A0ACB8WV20</accession>
<comment type="caution">
    <text evidence="1">The sequence shown here is derived from an EMBL/GenBank/DDBJ whole genome shotgun (WGS) entry which is preliminary data.</text>
</comment>
<proteinExistence type="predicted"/>
<gene>
    <name evidence="1" type="ORF">L3Q82_025285</name>
</gene>
<protein>
    <submittedName>
        <fullName evidence="1">Uncharacterized protein</fullName>
    </submittedName>
</protein>
<evidence type="ECO:0000313" key="2">
    <source>
        <dbReference type="Proteomes" id="UP000831701"/>
    </source>
</evidence>
<organism evidence="1 2">
    <name type="scientific">Scortum barcoo</name>
    <name type="common">barcoo grunter</name>
    <dbReference type="NCBI Taxonomy" id="214431"/>
    <lineage>
        <taxon>Eukaryota</taxon>
        <taxon>Metazoa</taxon>
        <taxon>Chordata</taxon>
        <taxon>Craniata</taxon>
        <taxon>Vertebrata</taxon>
        <taxon>Euteleostomi</taxon>
        <taxon>Actinopterygii</taxon>
        <taxon>Neopterygii</taxon>
        <taxon>Teleostei</taxon>
        <taxon>Neoteleostei</taxon>
        <taxon>Acanthomorphata</taxon>
        <taxon>Eupercaria</taxon>
        <taxon>Centrarchiformes</taxon>
        <taxon>Terapontoidei</taxon>
        <taxon>Terapontidae</taxon>
        <taxon>Scortum</taxon>
    </lineage>
</organism>
<dbReference type="Proteomes" id="UP000831701">
    <property type="component" value="Chromosome 7"/>
</dbReference>
<evidence type="ECO:0000313" key="1">
    <source>
        <dbReference type="EMBL" id="KAI3370523.1"/>
    </source>
</evidence>
<name>A0ACB8WV20_9TELE</name>
<keyword evidence="2" id="KW-1185">Reference proteome</keyword>
<reference evidence="1" key="1">
    <citation type="submission" date="2022-04" db="EMBL/GenBank/DDBJ databases">
        <title>Jade perch genome.</title>
        <authorList>
            <person name="Chao B."/>
        </authorList>
    </citation>
    <scope>NUCLEOTIDE SEQUENCE</scope>
    <source>
        <strain evidence="1">CB-2022</strain>
    </source>
</reference>
<dbReference type="EMBL" id="CM041537">
    <property type="protein sequence ID" value="KAI3370523.1"/>
    <property type="molecule type" value="Genomic_DNA"/>
</dbReference>